<evidence type="ECO:0000313" key="2">
    <source>
        <dbReference type="Proteomes" id="UP001154282"/>
    </source>
</evidence>
<reference evidence="1" key="1">
    <citation type="submission" date="2022-08" db="EMBL/GenBank/DDBJ databases">
        <authorList>
            <person name="Gutierrez-Valencia J."/>
        </authorList>
    </citation>
    <scope>NUCLEOTIDE SEQUENCE</scope>
</reference>
<evidence type="ECO:0000313" key="1">
    <source>
        <dbReference type="EMBL" id="CAI0375531.1"/>
    </source>
</evidence>
<dbReference type="EMBL" id="CAMGYJ010000002">
    <property type="protein sequence ID" value="CAI0375531.1"/>
    <property type="molecule type" value="Genomic_DNA"/>
</dbReference>
<proteinExistence type="predicted"/>
<protein>
    <submittedName>
        <fullName evidence="1">Uncharacterized protein</fullName>
    </submittedName>
</protein>
<name>A0AAV0GR59_9ROSI</name>
<organism evidence="1 2">
    <name type="scientific">Linum tenue</name>
    <dbReference type="NCBI Taxonomy" id="586396"/>
    <lineage>
        <taxon>Eukaryota</taxon>
        <taxon>Viridiplantae</taxon>
        <taxon>Streptophyta</taxon>
        <taxon>Embryophyta</taxon>
        <taxon>Tracheophyta</taxon>
        <taxon>Spermatophyta</taxon>
        <taxon>Magnoliopsida</taxon>
        <taxon>eudicotyledons</taxon>
        <taxon>Gunneridae</taxon>
        <taxon>Pentapetalae</taxon>
        <taxon>rosids</taxon>
        <taxon>fabids</taxon>
        <taxon>Malpighiales</taxon>
        <taxon>Linaceae</taxon>
        <taxon>Linum</taxon>
    </lineage>
</organism>
<comment type="caution">
    <text evidence="1">The sequence shown here is derived from an EMBL/GenBank/DDBJ whole genome shotgun (WGS) entry which is preliminary data.</text>
</comment>
<dbReference type="Proteomes" id="UP001154282">
    <property type="component" value="Unassembled WGS sequence"/>
</dbReference>
<keyword evidence="2" id="KW-1185">Reference proteome</keyword>
<gene>
    <name evidence="1" type="ORF">LITE_LOCUS630</name>
</gene>
<sequence>MARKNSGIVIKEERFQETASDEAPLINSSSSSNYHRLPAGLMMNSVQFTRRDVEAIPTTTTGFCSRSARSEAPFYPYRESYYLNQLATLEMMEAYDDAQRKGNSSSACGMEYYEFFPSDKTTSGEIIMEGGNFTKQECSEEEGVEVEDYLMLEPSGSVGYYGGGGGGEASCLTTSDHHHHEKYYSSSSAYTYTLASNPTTTTTTTTTSNSISSSLDLSLKLSF</sequence>
<accession>A0AAV0GR59</accession>
<dbReference type="AlphaFoldDB" id="A0AAV0GR59"/>